<dbReference type="Proteomes" id="UP000281118">
    <property type="component" value="Unassembled WGS sequence"/>
</dbReference>
<evidence type="ECO:0000313" key="2">
    <source>
        <dbReference type="Proteomes" id="UP000281118"/>
    </source>
</evidence>
<dbReference type="AlphaFoldDB" id="A0A3S0Z9U9"/>
<proteinExistence type="predicted"/>
<protein>
    <submittedName>
        <fullName evidence="1">Uncharacterized protein</fullName>
    </submittedName>
</protein>
<reference evidence="1 2" key="1">
    <citation type="submission" date="2018-12" db="EMBL/GenBank/DDBJ databases">
        <title>The genome sequences of Variovorax guangxiensis DSM 27352.</title>
        <authorList>
            <person name="Gao J."/>
            <person name="Sun J."/>
        </authorList>
    </citation>
    <scope>NUCLEOTIDE SEQUENCE [LARGE SCALE GENOMIC DNA]</scope>
    <source>
        <strain evidence="1 2">DSM 27352</strain>
    </source>
</reference>
<evidence type="ECO:0000313" key="1">
    <source>
        <dbReference type="EMBL" id="RUR71899.1"/>
    </source>
</evidence>
<dbReference type="RefSeq" id="WP_126025948.1">
    <property type="nucleotide sequence ID" value="NZ_RXFT01000026.1"/>
</dbReference>
<accession>A0A3S0Z9U9</accession>
<gene>
    <name evidence="1" type="ORF">EJP67_33115</name>
</gene>
<organism evidence="1 2">
    <name type="scientific">Variovorax guangxiensis</name>
    <dbReference type="NCBI Taxonomy" id="1775474"/>
    <lineage>
        <taxon>Bacteria</taxon>
        <taxon>Pseudomonadati</taxon>
        <taxon>Pseudomonadota</taxon>
        <taxon>Betaproteobacteria</taxon>
        <taxon>Burkholderiales</taxon>
        <taxon>Comamonadaceae</taxon>
        <taxon>Variovorax</taxon>
    </lineage>
</organism>
<sequence>MPQFKTDAASVDKAVADVLVQLDVVAANDVEAISDEYHSAAMRFDVDQTALEEGVAASGYWRRRLAHVNPIKD</sequence>
<name>A0A3S0Z9U9_9BURK</name>
<dbReference type="EMBL" id="RXFT01000026">
    <property type="protein sequence ID" value="RUR71899.1"/>
    <property type="molecule type" value="Genomic_DNA"/>
</dbReference>
<comment type="caution">
    <text evidence="1">The sequence shown here is derived from an EMBL/GenBank/DDBJ whole genome shotgun (WGS) entry which is preliminary data.</text>
</comment>